<sequence length="678" mass="78034">MVLMKMRLFIIDGFARELLIEYYASYTSEIEEKTWFNLISMIPSKLEDGICNPSYLSPRLLTHSLQDDLCVSNQRWGNAATSLAHVIRSTRLNNNTSKMDFVLGDAYTAWLGPYLQKDFDSAYNAFVRHDNITCILVVTAVLDRALGDLLYSVTKNKKHIPFLLKDLLQSDILRTLLGGDLLLIMRVLMGTPKGMNIRNLVWHGFVNSDEMYPGYCIFIHYLIRTIGHVLQNSASLVINHRELLKVDSWYMKIDVDNFGETAVIKEVFRNSFFIPPGQMSQWCTLAEYYTSHMTREFMVNSIVLLEHALRVQYVFQNRLLHNNMLSADSEKYYIILDDLLSKTVNGIDNALPSSLGENIMVELLMDLFHYNCNLRLRDRVSHGEVDLSTISMQLCSVVLAALLSLCQIYAKNPAIHTTSVWIENQKTFMFSYRSHYHPLKALKQTILDIAIQRVEVFKSRKAIMDQLQISEYLDDQGSSSNTTLLASFVEVTNYLLRDSRDHCRPHIFKTTEQLLTAVEIEEHLNSIAVSVLFRSTTTSRIVSVLKKTMDIILDNYIQVGVYLQKTHVCFVMRQLSSRHRAQFVKIVEETFIIYDHLLCSIMMMIEHQYYSIVSEESAIQNISDPGCHLKYLESLFTLVQRTRMLGNGAICGNIKDLQIHWEAFVTMIKGRIPIVEQP</sequence>
<dbReference type="PANTHER" id="PTHR31701">
    <property type="entry name" value="ENDOPLASMIC RETICULUM MEMBRANE-ASSOCIATED RNA DEGRADATION PROTEIN"/>
    <property type="match status" value="1"/>
</dbReference>
<feature type="domain" description="DUF4209" evidence="1">
    <location>
        <begin position="143"/>
        <end position="224"/>
    </location>
</feature>
<keyword evidence="3" id="KW-1185">Reference proteome</keyword>
<dbReference type="EMBL" id="JASJQH010007344">
    <property type="protein sequence ID" value="KAK9710392.1"/>
    <property type="molecule type" value="Genomic_DNA"/>
</dbReference>
<dbReference type="Pfam" id="PF13910">
    <property type="entry name" value="DUF4209"/>
    <property type="match status" value="1"/>
</dbReference>
<evidence type="ECO:0000313" key="3">
    <source>
        <dbReference type="Proteomes" id="UP001479436"/>
    </source>
</evidence>
<protein>
    <recommendedName>
        <fullName evidence="1">DUF4209 domain-containing protein</fullName>
    </recommendedName>
</protein>
<reference evidence="2 3" key="1">
    <citation type="submission" date="2023-04" db="EMBL/GenBank/DDBJ databases">
        <title>Genome of Basidiobolus ranarum AG-B5.</title>
        <authorList>
            <person name="Stajich J.E."/>
            <person name="Carter-House D."/>
            <person name="Gryganskyi A."/>
        </authorList>
    </citation>
    <scope>NUCLEOTIDE SEQUENCE [LARGE SCALE GENOMIC DNA]</scope>
    <source>
        <strain evidence="2 3">AG-B5</strain>
    </source>
</reference>
<organism evidence="2 3">
    <name type="scientific">Basidiobolus ranarum</name>
    <dbReference type="NCBI Taxonomy" id="34480"/>
    <lineage>
        <taxon>Eukaryota</taxon>
        <taxon>Fungi</taxon>
        <taxon>Fungi incertae sedis</taxon>
        <taxon>Zoopagomycota</taxon>
        <taxon>Entomophthoromycotina</taxon>
        <taxon>Basidiobolomycetes</taxon>
        <taxon>Basidiobolales</taxon>
        <taxon>Basidiobolaceae</taxon>
        <taxon>Basidiobolus</taxon>
    </lineage>
</organism>
<dbReference type="Proteomes" id="UP001479436">
    <property type="component" value="Unassembled WGS sequence"/>
</dbReference>
<evidence type="ECO:0000259" key="1">
    <source>
        <dbReference type="Pfam" id="PF13910"/>
    </source>
</evidence>
<name>A0ABR2VYJ5_9FUNG</name>
<dbReference type="InterPro" id="IPR039635">
    <property type="entry name" value="ERMARD"/>
</dbReference>
<comment type="caution">
    <text evidence="2">The sequence shown here is derived from an EMBL/GenBank/DDBJ whole genome shotgun (WGS) entry which is preliminary data.</text>
</comment>
<dbReference type="InterPro" id="IPR025209">
    <property type="entry name" value="DUF4209"/>
</dbReference>
<evidence type="ECO:0000313" key="2">
    <source>
        <dbReference type="EMBL" id="KAK9710392.1"/>
    </source>
</evidence>
<dbReference type="PANTHER" id="PTHR31701:SF2">
    <property type="entry name" value="ENDOPLASMIC RETICULUM MEMBRANE-ASSOCIATED RNA DEGRADATION PROTEIN"/>
    <property type="match status" value="1"/>
</dbReference>
<proteinExistence type="predicted"/>
<gene>
    <name evidence="2" type="ORF">K7432_008441</name>
</gene>
<accession>A0ABR2VYJ5</accession>